<evidence type="ECO:0000313" key="2">
    <source>
        <dbReference type="EMBL" id="KAF3571817.1"/>
    </source>
</evidence>
<feature type="compositionally biased region" description="Polar residues" evidence="1">
    <location>
        <begin position="61"/>
        <end position="71"/>
    </location>
</feature>
<evidence type="ECO:0000256" key="1">
    <source>
        <dbReference type="SAM" id="MobiDB-lite"/>
    </source>
</evidence>
<dbReference type="Proteomes" id="UP000712600">
    <property type="component" value="Unassembled WGS sequence"/>
</dbReference>
<feature type="compositionally biased region" description="Basic residues" evidence="1">
    <location>
        <begin position="97"/>
        <end position="108"/>
    </location>
</feature>
<comment type="caution">
    <text evidence="2">The sequence shown here is derived from an EMBL/GenBank/DDBJ whole genome shotgun (WGS) entry which is preliminary data.</text>
</comment>
<feature type="compositionally biased region" description="Polar residues" evidence="1">
    <location>
        <begin position="1"/>
        <end position="17"/>
    </location>
</feature>
<feature type="region of interest" description="Disordered" evidence="1">
    <location>
        <begin position="90"/>
        <end position="114"/>
    </location>
</feature>
<evidence type="ECO:0000313" key="3">
    <source>
        <dbReference type="Proteomes" id="UP000712600"/>
    </source>
</evidence>
<gene>
    <name evidence="2" type="ORF">F2Q69_00060273</name>
</gene>
<dbReference type="EMBL" id="QGKX02000095">
    <property type="protein sequence ID" value="KAF3571817.1"/>
    <property type="molecule type" value="Genomic_DNA"/>
</dbReference>
<name>A0A8S9RHC6_BRACR</name>
<proteinExistence type="predicted"/>
<organism evidence="2 3">
    <name type="scientific">Brassica cretica</name>
    <name type="common">Mustard</name>
    <dbReference type="NCBI Taxonomy" id="69181"/>
    <lineage>
        <taxon>Eukaryota</taxon>
        <taxon>Viridiplantae</taxon>
        <taxon>Streptophyta</taxon>
        <taxon>Embryophyta</taxon>
        <taxon>Tracheophyta</taxon>
        <taxon>Spermatophyta</taxon>
        <taxon>Magnoliopsida</taxon>
        <taxon>eudicotyledons</taxon>
        <taxon>Gunneridae</taxon>
        <taxon>Pentapetalae</taxon>
        <taxon>rosids</taxon>
        <taxon>malvids</taxon>
        <taxon>Brassicales</taxon>
        <taxon>Brassicaceae</taxon>
        <taxon>Brassiceae</taxon>
        <taxon>Brassica</taxon>
    </lineage>
</organism>
<dbReference type="AlphaFoldDB" id="A0A8S9RHC6"/>
<protein>
    <submittedName>
        <fullName evidence="2">Uncharacterized protein</fullName>
    </submittedName>
</protein>
<feature type="region of interest" description="Disordered" evidence="1">
    <location>
        <begin position="1"/>
        <end position="76"/>
    </location>
</feature>
<sequence length="151" mass="17243">MSGQNSNEITPVQTQKNPGDLPPIVEDKEEGEIGRVDVDSSSQSEPTDEDADVHLRRTRSRAAQDNSQFDNPMTEEEEAIFWDEHEELAEEQTWNTRGKRRQGRKSASKKSEIRDLRDHLMKIVAEVRAVKSHIHHATSTAREIDLLLEES</sequence>
<reference evidence="2" key="1">
    <citation type="submission" date="2019-12" db="EMBL/GenBank/DDBJ databases">
        <title>Genome sequencing and annotation of Brassica cretica.</title>
        <authorList>
            <person name="Studholme D.J."/>
            <person name="Sarris P."/>
        </authorList>
    </citation>
    <scope>NUCLEOTIDE SEQUENCE</scope>
    <source>
        <strain evidence="2">PFS-109/04</strain>
        <tissue evidence="2">Leaf</tissue>
    </source>
</reference>
<accession>A0A8S9RHC6</accession>